<accession>A0A1E3BLL5</accession>
<keyword evidence="2" id="KW-1185">Reference proteome</keyword>
<dbReference type="Proteomes" id="UP000094569">
    <property type="component" value="Unassembled WGS sequence"/>
</dbReference>
<dbReference type="STRING" id="573508.A0A1E3BLL5"/>
<name>A0A1E3BLL5_ASPCR</name>
<evidence type="ECO:0000313" key="1">
    <source>
        <dbReference type="EMBL" id="ODM21850.1"/>
    </source>
</evidence>
<reference evidence="1 2" key="1">
    <citation type="journal article" date="2016" name="BMC Genomics">
        <title>Comparative genomic and transcriptomic analyses of the Fuzhuan brick tea-fermentation fungus Aspergillus cristatus.</title>
        <authorList>
            <person name="Ge Y."/>
            <person name="Wang Y."/>
            <person name="Liu Y."/>
            <person name="Tan Y."/>
            <person name="Ren X."/>
            <person name="Zhang X."/>
            <person name="Hyde K.D."/>
            <person name="Liu Y."/>
            <person name="Liu Z."/>
        </authorList>
    </citation>
    <scope>NUCLEOTIDE SEQUENCE [LARGE SCALE GENOMIC DNA]</scope>
    <source>
        <strain evidence="1 2">GZAAS20.1005</strain>
    </source>
</reference>
<dbReference type="OrthoDB" id="2103397at2759"/>
<proteinExistence type="predicted"/>
<dbReference type="EMBL" id="JXNT01000002">
    <property type="protein sequence ID" value="ODM21850.1"/>
    <property type="molecule type" value="Genomic_DNA"/>
</dbReference>
<dbReference type="AlphaFoldDB" id="A0A1E3BLL5"/>
<protein>
    <submittedName>
        <fullName evidence="1">Uncharacterized protein</fullName>
    </submittedName>
</protein>
<evidence type="ECO:0000313" key="2">
    <source>
        <dbReference type="Proteomes" id="UP000094569"/>
    </source>
</evidence>
<organism evidence="1 2">
    <name type="scientific">Aspergillus cristatus</name>
    <name type="common">Chinese Fuzhuan brick tea-fermentation fungus</name>
    <name type="synonym">Eurotium cristatum</name>
    <dbReference type="NCBI Taxonomy" id="573508"/>
    <lineage>
        <taxon>Eukaryota</taxon>
        <taxon>Fungi</taxon>
        <taxon>Dikarya</taxon>
        <taxon>Ascomycota</taxon>
        <taxon>Pezizomycotina</taxon>
        <taxon>Eurotiomycetes</taxon>
        <taxon>Eurotiomycetidae</taxon>
        <taxon>Eurotiales</taxon>
        <taxon>Aspergillaceae</taxon>
        <taxon>Aspergillus</taxon>
        <taxon>Aspergillus subgen. Aspergillus</taxon>
    </lineage>
</organism>
<sequence>MIGKTDYSVWYGSPQNAETNLAVVDTESYSTYFAEPQLIGYMILVHAARKKADERDASAYGIATNGEDWKFYCVDHNTKVSWISLGWHMKKKKIVLLLDRILKQLATLSSTLTRQLTVSQATGTTFQTVDDMDLGPDGDREENV</sequence>
<comment type="caution">
    <text evidence="1">The sequence shown here is derived from an EMBL/GenBank/DDBJ whole genome shotgun (WGS) entry which is preliminary data.</text>
</comment>
<dbReference type="VEuPathDB" id="FungiDB:SI65_02694"/>
<gene>
    <name evidence="1" type="ORF">SI65_02694</name>
</gene>